<accession>A0AAF0ZV31</accession>
<evidence type="ECO:0000313" key="1">
    <source>
        <dbReference type="EMBL" id="WMV49984.1"/>
    </source>
</evidence>
<evidence type="ECO:0000313" key="2">
    <source>
        <dbReference type="Proteomes" id="UP001234989"/>
    </source>
</evidence>
<gene>
    <name evidence="1" type="ORF">MTR67_043369</name>
</gene>
<organism evidence="1 2">
    <name type="scientific">Solanum verrucosum</name>
    <dbReference type="NCBI Taxonomy" id="315347"/>
    <lineage>
        <taxon>Eukaryota</taxon>
        <taxon>Viridiplantae</taxon>
        <taxon>Streptophyta</taxon>
        <taxon>Embryophyta</taxon>
        <taxon>Tracheophyta</taxon>
        <taxon>Spermatophyta</taxon>
        <taxon>Magnoliopsida</taxon>
        <taxon>eudicotyledons</taxon>
        <taxon>Gunneridae</taxon>
        <taxon>Pentapetalae</taxon>
        <taxon>asterids</taxon>
        <taxon>lamiids</taxon>
        <taxon>Solanales</taxon>
        <taxon>Solanaceae</taxon>
        <taxon>Solanoideae</taxon>
        <taxon>Solaneae</taxon>
        <taxon>Solanum</taxon>
    </lineage>
</organism>
<proteinExistence type="predicted"/>
<dbReference type="EMBL" id="CP133621">
    <property type="protein sequence ID" value="WMV49984.1"/>
    <property type="molecule type" value="Genomic_DNA"/>
</dbReference>
<protein>
    <submittedName>
        <fullName evidence="1">Uncharacterized protein</fullName>
    </submittedName>
</protein>
<reference evidence="1" key="1">
    <citation type="submission" date="2023-08" db="EMBL/GenBank/DDBJ databases">
        <title>A de novo genome assembly of Solanum verrucosum Schlechtendal, a Mexican diploid species geographically isolated from the other diploid A-genome species in potato relatives.</title>
        <authorList>
            <person name="Hosaka K."/>
        </authorList>
    </citation>
    <scope>NUCLEOTIDE SEQUENCE</scope>
    <source>
        <tissue evidence="1">Young leaves</tissue>
    </source>
</reference>
<sequence>MLGRILNKVEGCDKVLKEMKDDVSSLNQTVTSHSVSIKQLETQIGQILAHLNQRPKGGLPNATLVSSSCDRNLKRCPSFSLYLSVPCLQLRLCIKNWNLGWESKTLGQLASLVELAE</sequence>
<dbReference type="Proteomes" id="UP001234989">
    <property type="component" value="Chromosome 10"/>
</dbReference>
<keyword evidence="2" id="KW-1185">Reference proteome</keyword>
<name>A0AAF0ZV31_SOLVR</name>
<dbReference type="AlphaFoldDB" id="A0AAF0ZV31"/>